<dbReference type="PANTHER" id="PTHR33921:SF15">
    <property type="entry name" value="CALVIN CYCLE PROTEIN CP12-2, CHLOROPLASTIC"/>
    <property type="match status" value="1"/>
</dbReference>
<dbReference type="PANTHER" id="PTHR33921">
    <property type="entry name" value="CALVIN CYCLE PROTEIN CP12-2, CHLOROPLASTIC"/>
    <property type="match status" value="1"/>
</dbReference>
<gene>
    <name evidence="4" type="ORF">AT9943_LOCUS14301</name>
</gene>
<feature type="compositionally biased region" description="Basic and acidic residues" evidence="2">
    <location>
        <begin position="194"/>
        <end position="220"/>
    </location>
</feature>
<dbReference type="InterPro" id="IPR039314">
    <property type="entry name" value="CP12-like"/>
</dbReference>
<dbReference type="Pfam" id="PF02672">
    <property type="entry name" value="CP12"/>
    <property type="match status" value="1"/>
</dbReference>
<dbReference type="EMBL" id="LR881468">
    <property type="protein sequence ID" value="CAD5326541.1"/>
    <property type="molecule type" value="Genomic_DNA"/>
</dbReference>
<dbReference type="SMART" id="SM01093">
    <property type="entry name" value="CP12"/>
    <property type="match status" value="1"/>
</dbReference>
<feature type="region of interest" description="Disordered" evidence="2">
    <location>
        <begin position="186"/>
        <end position="220"/>
    </location>
</feature>
<accession>A0A7G2EYL1</accession>
<evidence type="ECO:0000256" key="2">
    <source>
        <dbReference type="SAM" id="MobiDB-lite"/>
    </source>
</evidence>
<proteinExistence type="predicted"/>
<evidence type="ECO:0000256" key="1">
    <source>
        <dbReference type="PIRSR" id="PIRSR639314-50"/>
    </source>
</evidence>
<dbReference type="Proteomes" id="UP000516314">
    <property type="component" value="Chromosome 3"/>
</dbReference>
<feature type="domain" description="CP12" evidence="3">
    <location>
        <begin position="149"/>
        <end position="220"/>
    </location>
</feature>
<dbReference type="InterPro" id="IPR003823">
    <property type="entry name" value="CP12_dom"/>
</dbReference>
<reference evidence="4 5" key="1">
    <citation type="submission" date="2020-09" db="EMBL/GenBank/DDBJ databases">
        <authorList>
            <person name="Ashkenazy H."/>
        </authorList>
    </citation>
    <scope>NUCLEOTIDE SEQUENCE [LARGE SCALE GENOMIC DNA]</scope>
    <source>
        <strain evidence="5">cv. Cdm-0</strain>
    </source>
</reference>
<name>A0A7G2EYL1_ARATH</name>
<keyword evidence="1" id="KW-1015">Disulfide bond</keyword>
<feature type="disulfide bond" evidence="1">
    <location>
        <begin position="164"/>
        <end position="173"/>
    </location>
</feature>
<evidence type="ECO:0000259" key="3">
    <source>
        <dbReference type="SMART" id="SM01093"/>
    </source>
</evidence>
<evidence type="ECO:0000313" key="5">
    <source>
        <dbReference type="Proteomes" id="UP000516314"/>
    </source>
</evidence>
<sequence length="220" mass="24110">MAGHKVAHATLKGPSVVKELIIGLTLGLAAGGLWKMHHWNEQRKTRTFYDLLERGTCILENGLDGCKFSTSYCFINDIKYAAVYLLHPKMATIATGLNIATQRVFVTSENRPVCLAGPVHLNNSWNLGSRTTNRMMKLQPIKAAPEGGISDVVEKSIKEAQETCAGDPVSGECVAAWDEVEELSAAASHARDKKKADGSDPLEEYCKDNPETNECRTYDN</sequence>
<evidence type="ECO:0000313" key="4">
    <source>
        <dbReference type="EMBL" id="CAD5326541.1"/>
    </source>
</evidence>
<feature type="disulfide bond" evidence="1">
    <location>
        <begin position="206"/>
        <end position="215"/>
    </location>
</feature>
<organism evidence="4 5">
    <name type="scientific">Arabidopsis thaliana</name>
    <name type="common">Mouse-ear cress</name>
    <dbReference type="NCBI Taxonomy" id="3702"/>
    <lineage>
        <taxon>Eukaryota</taxon>
        <taxon>Viridiplantae</taxon>
        <taxon>Streptophyta</taxon>
        <taxon>Embryophyta</taxon>
        <taxon>Tracheophyta</taxon>
        <taxon>Spermatophyta</taxon>
        <taxon>Magnoliopsida</taxon>
        <taxon>eudicotyledons</taxon>
        <taxon>Gunneridae</taxon>
        <taxon>Pentapetalae</taxon>
        <taxon>rosids</taxon>
        <taxon>malvids</taxon>
        <taxon>Brassicales</taxon>
        <taxon>Brassicaceae</taxon>
        <taxon>Camelineae</taxon>
        <taxon>Arabidopsis</taxon>
    </lineage>
</organism>
<dbReference type="AlphaFoldDB" id="A0A7G2EYL1"/>
<protein>
    <submittedName>
        <fullName evidence="4">(thale cress) hypothetical protein</fullName>
    </submittedName>
</protein>